<dbReference type="GO" id="GO:0006325">
    <property type="term" value="P:chromatin organization"/>
    <property type="evidence" value="ECO:0007669"/>
    <property type="project" value="UniProtKB-KW"/>
</dbReference>
<dbReference type="GO" id="GO:0070210">
    <property type="term" value="C:Rpd3L-Expanded complex"/>
    <property type="evidence" value="ECO:0007669"/>
    <property type="project" value="TreeGrafter"/>
</dbReference>
<reference evidence="7" key="1">
    <citation type="submission" date="2016-04" db="UniProtKB">
        <authorList>
            <consortium name="WormBaseParasite"/>
        </authorList>
    </citation>
    <scope>IDENTIFICATION</scope>
</reference>
<keyword evidence="2" id="KW-0863">Zinc-finger</keyword>
<feature type="compositionally biased region" description="Polar residues" evidence="5">
    <location>
        <begin position="877"/>
        <end position="927"/>
    </location>
</feature>
<keyword evidence="3" id="KW-0862">Zinc</keyword>
<feature type="compositionally biased region" description="Basic and acidic residues" evidence="5">
    <location>
        <begin position="1026"/>
        <end position="1043"/>
    </location>
</feature>
<evidence type="ECO:0000259" key="6">
    <source>
        <dbReference type="PROSITE" id="PS50280"/>
    </source>
</evidence>
<dbReference type="SUPFAM" id="SSF57903">
    <property type="entry name" value="FYVE/PHD zinc finger"/>
    <property type="match status" value="1"/>
</dbReference>
<dbReference type="PANTHER" id="PTHR46462">
    <property type="entry name" value="UPSET, ISOFORM A"/>
    <property type="match status" value="1"/>
</dbReference>
<feature type="compositionally biased region" description="Polar residues" evidence="5">
    <location>
        <begin position="259"/>
        <end position="271"/>
    </location>
</feature>
<dbReference type="InterPro" id="IPR011011">
    <property type="entry name" value="Znf_FYVE_PHD"/>
</dbReference>
<dbReference type="STRING" id="102285.A0A0R3T0S3"/>
<dbReference type="PROSITE" id="PS01359">
    <property type="entry name" value="ZF_PHD_1"/>
    <property type="match status" value="1"/>
</dbReference>
<dbReference type="PROSITE" id="PS50280">
    <property type="entry name" value="SET"/>
    <property type="match status" value="1"/>
</dbReference>
<feature type="region of interest" description="Disordered" evidence="5">
    <location>
        <begin position="245"/>
        <end position="271"/>
    </location>
</feature>
<dbReference type="GO" id="GO:0034967">
    <property type="term" value="C:Set3 complex"/>
    <property type="evidence" value="ECO:0007669"/>
    <property type="project" value="TreeGrafter"/>
</dbReference>
<dbReference type="InterPro" id="IPR001214">
    <property type="entry name" value="SET_dom"/>
</dbReference>
<evidence type="ECO:0000313" key="7">
    <source>
        <dbReference type="WBParaSite" id="HNAJ_0000043901-mRNA-1"/>
    </source>
</evidence>
<dbReference type="SMART" id="SM00249">
    <property type="entry name" value="PHD"/>
    <property type="match status" value="1"/>
</dbReference>
<evidence type="ECO:0000256" key="3">
    <source>
        <dbReference type="ARBA" id="ARBA00022833"/>
    </source>
</evidence>
<evidence type="ECO:0000256" key="2">
    <source>
        <dbReference type="ARBA" id="ARBA00022771"/>
    </source>
</evidence>
<name>A0A0R3T0S3_RODNA</name>
<feature type="region of interest" description="Disordered" evidence="5">
    <location>
        <begin position="874"/>
        <end position="1045"/>
    </location>
</feature>
<feature type="compositionally biased region" description="Polar residues" evidence="5">
    <location>
        <begin position="936"/>
        <end position="953"/>
    </location>
</feature>
<dbReference type="InterPro" id="IPR019786">
    <property type="entry name" value="Zinc_finger_PHD-type_CS"/>
</dbReference>
<dbReference type="CDD" id="cd10529">
    <property type="entry name" value="SET_SETD5-like"/>
    <property type="match status" value="1"/>
</dbReference>
<feature type="compositionally biased region" description="Polar residues" evidence="5">
    <location>
        <begin position="510"/>
        <end position="519"/>
    </location>
</feature>
<dbReference type="InterPro" id="IPR001965">
    <property type="entry name" value="Znf_PHD"/>
</dbReference>
<dbReference type="WBParaSite" id="HNAJ_0000043901-mRNA-1">
    <property type="protein sequence ID" value="HNAJ_0000043901-mRNA-1"/>
    <property type="gene ID" value="HNAJ_0000043901"/>
</dbReference>
<keyword evidence="1" id="KW-0479">Metal-binding</keyword>
<feature type="region of interest" description="Disordered" evidence="5">
    <location>
        <begin position="629"/>
        <end position="654"/>
    </location>
</feature>
<accession>A0A0R3T0S3</accession>
<dbReference type="Gene3D" id="2.170.270.10">
    <property type="entry name" value="SET domain"/>
    <property type="match status" value="1"/>
</dbReference>
<dbReference type="InterPro" id="IPR046341">
    <property type="entry name" value="SET_dom_sf"/>
</dbReference>
<keyword evidence="4" id="KW-0156">Chromatin regulator</keyword>
<evidence type="ECO:0000256" key="4">
    <source>
        <dbReference type="ARBA" id="ARBA00022853"/>
    </source>
</evidence>
<dbReference type="GO" id="GO:0008270">
    <property type="term" value="F:zinc ion binding"/>
    <property type="evidence" value="ECO:0007669"/>
    <property type="project" value="UniProtKB-KW"/>
</dbReference>
<feature type="compositionally biased region" description="Basic and acidic residues" evidence="5">
    <location>
        <begin position="1006"/>
        <end position="1016"/>
    </location>
</feature>
<dbReference type="SMART" id="SM00317">
    <property type="entry name" value="SET"/>
    <property type="match status" value="1"/>
</dbReference>
<dbReference type="PANTHER" id="PTHR46462:SF3">
    <property type="entry name" value="UPSET, ISOFORM A"/>
    <property type="match status" value="1"/>
</dbReference>
<feature type="region of interest" description="Disordered" evidence="5">
    <location>
        <begin position="1065"/>
        <end position="1084"/>
    </location>
</feature>
<dbReference type="AlphaFoldDB" id="A0A0R3T0S3"/>
<feature type="domain" description="SET" evidence="6">
    <location>
        <begin position="695"/>
        <end position="821"/>
    </location>
</feature>
<evidence type="ECO:0000256" key="5">
    <source>
        <dbReference type="SAM" id="MobiDB-lite"/>
    </source>
</evidence>
<feature type="region of interest" description="Disordered" evidence="5">
    <location>
        <begin position="317"/>
        <end position="342"/>
    </location>
</feature>
<organism evidence="7">
    <name type="scientific">Rodentolepis nana</name>
    <name type="common">Dwarf tapeworm</name>
    <name type="synonym">Hymenolepis nana</name>
    <dbReference type="NCBI Taxonomy" id="102285"/>
    <lineage>
        <taxon>Eukaryota</taxon>
        <taxon>Metazoa</taxon>
        <taxon>Spiralia</taxon>
        <taxon>Lophotrochozoa</taxon>
        <taxon>Platyhelminthes</taxon>
        <taxon>Cestoda</taxon>
        <taxon>Eucestoda</taxon>
        <taxon>Cyclophyllidea</taxon>
        <taxon>Hymenolepididae</taxon>
        <taxon>Rodentolepis</taxon>
    </lineage>
</organism>
<feature type="compositionally biased region" description="Acidic residues" evidence="5">
    <location>
        <begin position="324"/>
        <end position="339"/>
    </location>
</feature>
<feature type="region of interest" description="Disordered" evidence="5">
    <location>
        <begin position="183"/>
        <end position="211"/>
    </location>
</feature>
<feature type="compositionally biased region" description="Low complexity" evidence="5">
    <location>
        <begin position="183"/>
        <end position="194"/>
    </location>
</feature>
<feature type="region of interest" description="Disordered" evidence="5">
    <location>
        <begin position="477"/>
        <end position="540"/>
    </location>
</feature>
<evidence type="ECO:0000256" key="1">
    <source>
        <dbReference type="ARBA" id="ARBA00022723"/>
    </source>
</evidence>
<proteinExistence type="predicted"/>
<protein>
    <submittedName>
        <fullName evidence="7">SET domain-containing protein</fullName>
    </submittedName>
</protein>
<dbReference type="Pfam" id="PF00856">
    <property type="entry name" value="SET"/>
    <property type="match status" value="1"/>
</dbReference>
<feature type="compositionally biased region" description="Polar residues" evidence="5">
    <location>
        <begin position="636"/>
        <end position="654"/>
    </location>
</feature>
<dbReference type="SUPFAM" id="SSF82199">
    <property type="entry name" value="SET domain"/>
    <property type="match status" value="1"/>
</dbReference>
<dbReference type="GO" id="GO:0006355">
    <property type="term" value="P:regulation of DNA-templated transcription"/>
    <property type="evidence" value="ECO:0007669"/>
    <property type="project" value="TreeGrafter"/>
</dbReference>
<dbReference type="InterPro" id="IPR013083">
    <property type="entry name" value="Znf_RING/FYVE/PHD"/>
</dbReference>
<dbReference type="Gene3D" id="3.30.40.10">
    <property type="entry name" value="Zinc/RING finger domain, C3HC4 (zinc finger)"/>
    <property type="match status" value="1"/>
</dbReference>
<sequence length="1084" mass="119557">LIFIYIFFVKMDIYMDMDIAAEETSSLLHGQKFIKPFSNFFQTAKQKFADFDPESAVHLVGPMFELTAPIDKDKSHQDFDAVYPEKCVSYGPTICSFGLSYNDHNYAKPVGLTPPVMAPHLMDDYPSRSNNLPLPIPVVKEAITDAVANNSNVSTDTGAQLLSSSTSNQAKFLIKTKEVKSPTITVTSPSTSLTNNRSDRPTQFDVPSVDPSAGLSDSKKALFAAWHAKAAASGGTLLVQHNWKNSDTQQQSQKKSSSETEGNNGITEKQNSVKDQIVLNVPRYCRSLGKESEGERVFLESDMKILEVPEELCVSPSKLSSLDSSDEEDLSGDGAEESELSQKPAMWSTVSCVCEMKTGDSNMIQCLNCRYLQHLDCMNIAYADGACTDEANPTAITPKDKLLDPATYLCPSCIRPTFTLSSELFARVIAAQKERETNKQKTLYSFVQHNSGKADPPRRPIGGAHLIASATDRARQLGLIGDGSGPGSTTSSKSINYPSTDERVKMNCIERQNNESTDINLRIPSPPRASKRKQDLKSKPFVEQPPAIIKPSPVENEELRSPGTPNAHILPSGPNAPTVSNTPLRLAYQKGVKIYSSDGTDERSPNTSLLSSTEKIPLTSPMGIINSTKKKRSGLCSESPQRMSTGKRGSNVGSTLGSAWAKDYREADTNVFSENLLNYVDQRIKSGRERIQRLTPTSLGRTPLCRVVMFDHDDKGLEASARLGKGEVVTELRGNLMLMEEYEHFVDPINESNRYVMIYQNFGDRAIAINATQYGNDARFIRRSCIPNCFLDHFIVCDKLRIIIRTTQELMPGVELTIPFDFDYRSCRYAVKCACARSRCPVQKWCRKLARNKVMPNLDYGRYIEYRLNALSKPITDDQSPTTPGSSRSYSTDNSPVPSSSHKIMLGNTPTPTSSTTQRYTPTSSNRPFPAARLFTSPTPAKNAPIPSTSNCQVPEKSPTDADSYNDDENAPTKTPTANPNPEAEAPLTKIDPVEEQQRQLSASTVDHEKPHREDPPPPSKKRRSTNTDKAKVGEKSSKKEAILDIPPFQPIITTRRQAAKFAAIATKKTPSTRSSSGSSKRRK</sequence>
<feature type="compositionally biased region" description="Low complexity" evidence="5">
    <location>
        <begin position="972"/>
        <end position="987"/>
    </location>
</feature>